<evidence type="ECO:0000313" key="2">
    <source>
        <dbReference type="Proteomes" id="UP000822688"/>
    </source>
</evidence>
<name>A0A8T0HM25_CERPU</name>
<dbReference type="EMBL" id="CM026426">
    <property type="protein sequence ID" value="KAG0571866.1"/>
    <property type="molecule type" value="Genomic_DNA"/>
</dbReference>
<gene>
    <name evidence="1" type="ORF">KC19_VG049500</name>
</gene>
<reference evidence="1" key="1">
    <citation type="submission" date="2020-06" db="EMBL/GenBank/DDBJ databases">
        <title>WGS assembly of Ceratodon purpureus strain R40.</title>
        <authorList>
            <person name="Carey S.B."/>
            <person name="Jenkins J."/>
            <person name="Shu S."/>
            <person name="Lovell J.T."/>
            <person name="Sreedasyam A."/>
            <person name="Maumus F."/>
            <person name="Tiley G.P."/>
            <person name="Fernandez-Pozo N."/>
            <person name="Barry K."/>
            <person name="Chen C."/>
            <person name="Wang M."/>
            <person name="Lipzen A."/>
            <person name="Daum C."/>
            <person name="Saski C.A."/>
            <person name="Payton A.C."/>
            <person name="Mcbreen J.C."/>
            <person name="Conrad R.E."/>
            <person name="Kollar L.M."/>
            <person name="Olsson S."/>
            <person name="Huttunen S."/>
            <person name="Landis J.B."/>
            <person name="Wickett N.J."/>
            <person name="Johnson M.G."/>
            <person name="Rensing S.A."/>
            <person name="Grimwood J."/>
            <person name="Schmutz J."/>
            <person name="Mcdaniel S.F."/>
        </authorList>
    </citation>
    <scope>NUCLEOTIDE SEQUENCE</scope>
    <source>
        <strain evidence="1">R40</strain>
    </source>
</reference>
<organism evidence="1 2">
    <name type="scientific">Ceratodon purpureus</name>
    <name type="common">Fire moss</name>
    <name type="synonym">Dicranum purpureum</name>
    <dbReference type="NCBI Taxonomy" id="3225"/>
    <lineage>
        <taxon>Eukaryota</taxon>
        <taxon>Viridiplantae</taxon>
        <taxon>Streptophyta</taxon>
        <taxon>Embryophyta</taxon>
        <taxon>Bryophyta</taxon>
        <taxon>Bryophytina</taxon>
        <taxon>Bryopsida</taxon>
        <taxon>Dicranidae</taxon>
        <taxon>Pseudoditrichales</taxon>
        <taxon>Ditrichaceae</taxon>
        <taxon>Ceratodon</taxon>
    </lineage>
</organism>
<proteinExistence type="predicted"/>
<sequence length="105" mass="11383">MEQIMVVAKEKWRRRKNGLPRNGTNRDSGAGCSHATTILTTSLPDCNAFGMAPPHEGRLTPRRILVGPVPLSTLTAARFVSSTDSIMEPSSETSMLICIIDGRDS</sequence>
<evidence type="ECO:0000313" key="1">
    <source>
        <dbReference type="EMBL" id="KAG0571866.1"/>
    </source>
</evidence>
<dbReference type="AlphaFoldDB" id="A0A8T0HM25"/>
<accession>A0A8T0HM25</accession>
<keyword evidence="2" id="KW-1185">Reference proteome</keyword>
<comment type="caution">
    <text evidence="1">The sequence shown here is derived from an EMBL/GenBank/DDBJ whole genome shotgun (WGS) entry which is preliminary data.</text>
</comment>
<dbReference type="Proteomes" id="UP000822688">
    <property type="component" value="Chromosome V"/>
</dbReference>
<protein>
    <submittedName>
        <fullName evidence="1">Uncharacterized protein</fullName>
    </submittedName>
</protein>